<protein>
    <recommendedName>
        <fullName evidence="4">WG repeat-containing protein</fullName>
    </recommendedName>
</protein>
<name>A0ABS1WNT4_9FLAO</name>
<keyword evidence="3" id="KW-1185">Reference proteome</keyword>
<dbReference type="Proteomes" id="UP000605013">
    <property type="component" value="Unassembled WGS sequence"/>
</dbReference>
<feature type="signal peptide" evidence="1">
    <location>
        <begin position="1"/>
        <end position="18"/>
    </location>
</feature>
<proteinExistence type="predicted"/>
<comment type="caution">
    <text evidence="2">The sequence shown here is derived from an EMBL/GenBank/DDBJ whole genome shotgun (WGS) entry which is preliminary data.</text>
</comment>
<dbReference type="EMBL" id="JAEMEF010000013">
    <property type="protein sequence ID" value="MBL7560738.1"/>
    <property type="molecule type" value="Genomic_DNA"/>
</dbReference>
<dbReference type="RefSeq" id="WP_203001240.1">
    <property type="nucleotide sequence ID" value="NZ_JAEMEF010000013.1"/>
</dbReference>
<sequence length="244" mass="28205">MKKLLTFILISCSITAYCQDKTLVLSLNNYQVFQDTTQKTYTIVDSNNNIIVQDLKYVNYAGFSQSLQTLDKSNNIIYYDNTLKQIETPKEGIMTVCGTVAYFKRKITEDKNNYYVEFTKDNSVYNNGITKTIVDTIPKTNIKQIYFANTKKEIDYDENFYFPTVLILKLENTIAIKDKDSIKYYDSIDLNNPFAIKVKKGNLLGLYGITEVKFKQLENFKYNLAKFTDANGKIGYIDLLGNEY</sequence>
<organism evidence="2 3">
    <name type="scientific">Olleya sediminilitoris</name>
    <dbReference type="NCBI Taxonomy" id="2795739"/>
    <lineage>
        <taxon>Bacteria</taxon>
        <taxon>Pseudomonadati</taxon>
        <taxon>Bacteroidota</taxon>
        <taxon>Flavobacteriia</taxon>
        <taxon>Flavobacteriales</taxon>
        <taxon>Flavobacteriaceae</taxon>
    </lineage>
</organism>
<evidence type="ECO:0000313" key="3">
    <source>
        <dbReference type="Proteomes" id="UP000605013"/>
    </source>
</evidence>
<evidence type="ECO:0000256" key="1">
    <source>
        <dbReference type="SAM" id="SignalP"/>
    </source>
</evidence>
<reference evidence="2 3" key="1">
    <citation type="submission" date="2020-12" db="EMBL/GenBank/DDBJ databases">
        <title>Olleya sediminilitoris sp. nov., isolated from a tidal flat.</title>
        <authorList>
            <person name="Park S."/>
            <person name="Yoon J.-H."/>
        </authorList>
    </citation>
    <scope>NUCLEOTIDE SEQUENCE [LARGE SCALE GENOMIC DNA]</scope>
    <source>
        <strain evidence="2 3">YSTF-M6</strain>
    </source>
</reference>
<feature type="chain" id="PRO_5045127633" description="WG repeat-containing protein" evidence="1">
    <location>
        <begin position="19"/>
        <end position="244"/>
    </location>
</feature>
<gene>
    <name evidence="2" type="ORF">JAO71_13095</name>
</gene>
<evidence type="ECO:0000313" key="2">
    <source>
        <dbReference type="EMBL" id="MBL7560738.1"/>
    </source>
</evidence>
<keyword evidence="1" id="KW-0732">Signal</keyword>
<evidence type="ECO:0008006" key="4">
    <source>
        <dbReference type="Google" id="ProtNLM"/>
    </source>
</evidence>
<accession>A0ABS1WNT4</accession>